<dbReference type="GO" id="GO:0046872">
    <property type="term" value="F:metal ion binding"/>
    <property type="evidence" value="ECO:0007669"/>
    <property type="project" value="UniProtKB-KW"/>
</dbReference>
<dbReference type="Pfam" id="PF00069">
    <property type="entry name" value="Pkinase"/>
    <property type="match status" value="1"/>
</dbReference>
<feature type="binding site" evidence="16">
    <location>
        <position position="578"/>
    </location>
    <ligand>
        <name>ATP</name>
        <dbReference type="ChEBI" id="CHEBI:30616"/>
    </ligand>
</feature>
<organism evidence="19">
    <name type="scientific">Cladocopium goreaui</name>
    <dbReference type="NCBI Taxonomy" id="2562237"/>
    <lineage>
        <taxon>Eukaryota</taxon>
        <taxon>Sar</taxon>
        <taxon>Alveolata</taxon>
        <taxon>Dinophyceae</taxon>
        <taxon>Suessiales</taxon>
        <taxon>Symbiodiniaceae</taxon>
        <taxon>Cladocopium</taxon>
    </lineage>
</organism>
<dbReference type="Pfam" id="PF03133">
    <property type="entry name" value="TTL"/>
    <property type="match status" value="1"/>
</dbReference>
<comment type="catalytic activity">
    <reaction evidence="14">
        <text>L-threonyl-[protein] + ATP = O-phospho-L-threonyl-[protein] + ADP + H(+)</text>
        <dbReference type="Rhea" id="RHEA:46608"/>
        <dbReference type="Rhea" id="RHEA-COMP:11060"/>
        <dbReference type="Rhea" id="RHEA-COMP:11605"/>
        <dbReference type="ChEBI" id="CHEBI:15378"/>
        <dbReference type="ChEBI" id="CHEBI:30013"/>
        <dbReference type="ChEBI" id="CHEBI:30616"/>
        <dbReference type="ChEBI" id="CHEBI:61977"/>
        <dbReference type="ChEBI" id="CHEBI:456216"/>
        <dbReference type="EC" id="2.7.11.1"/>
    </reaction>
</comment>
<gene>
    <name evidence="19" type="ORF">C1SCF055_LOCUS4989</name>
</gene>
<dbReference type="GO" id="GO:0004674">
    <property type="term" value="F:protein serine/threonine kinase activity"/>
    <property type="evidence" value="ECO:0007669"/>
    <property type="project" value="UniProtKB-KW"/>
</dbReference>
<sequence length="842" mass="95602">MSSNVLKSGEGHYINILSSDWEPNSHETNLLEIAAKPFLRKWGYSLIADLLGFGIYYHCNPVSPDAQGLRSIASWVDAGLIKPVVDRSFGLDEVAKAHEYLEKGHATGKVSRARKSDYPQPLSRSPSPDVQSERSWANSPIRSQDHNCQSRTTTEVAAERPRRKGGQVLLNLSHSDYEVVAQVAEDRGWRVVKCEEKAAVCNVHWIDDANIGDWIRKVEPWMRINHFPGMNNALARKTRLARNMARIQRMFPAAYKFVPPTWVIPDDFPDLEKRFGDNPESKVFYIVKPDHLCQGRGIFLTTELERLRQASDDSRKKNEATVVQRYLSRPMLIEGLKFDLRLYFLIAAKKASGESGLDLRCFLFRDGLVRLCTTPYQPPTAETRNEKCMHLTNYAVNKNSENFQQNDGEDDGAGSKRSLRWFMSYVGETFGEKERRKLWLKLMESTKRSQDWSLQLKFMAADHLKLPVSALCARSENAGLSKGRMDDSIRTRDTKRTNHTTHSGLPPLSRQSRSHMSTASSVPSVLAPMPTTRSLSSVPETQGLLENHYVMTRELGKGSYGVVYCARHRRSGEQRALKSIQINKLEEPGHFKDELEIAKQLNHPYVVKLYEVFQTGECVHLVMELCSGGTLADMMESANAAAVKESGLGARAKWSAEVIGRFMWQMLCGVCYLHHHRIIHRDIKPENYLVQRKGELMLLKLADFGLACNFKKGRPLKEMLGTPCYVAPEVLLGRYDERCDVWSIGVVSFVLCTGHHPFAFSNADTAKVVLQRIKANEMDARDAQWNEVHDEARDLVFKMMQRDPEERPRAKRILAGSTWLQQFDVPDRSESVQRNNGCCVVS</sequence>
<comment type="subunit">
    <text evidence="2">Monomer.</text>
</comment>
<dbReference type="GO" id="GO:0036064">
    <property type="term" value="C:ciliary basal body"/>
    <property type="evidence" value="ECO:0007669"/>
    <property type="project" value="TreeGrafter"/>
</dbReference>
<evidence type="ECO:0000256" key="6">
    <source>
        <dbReference type="ARBA" id="ARBA00022679"/>
    </source>
</evidence>
<keyword evidence="12 16" id="KW-0067">ATP-binding</keyword>
<dbReference type="InterPro" id="IPR011009">
    <property type="entry name" value="Kinase-like_dom_sf"/>
</dbReference>
<dbReference type="PROSITE" id="PS50011">
    <property type="entry name" value="PROTEIN_KINASE_DOM"/>
    <property type="match status" value="1"/>
</dbReference>
<dbReference type="EC" id="2.7.11.1" evidence="3"/>
<dbReference type="EMBL" id="CAMXCT020000297">
    <property type="protein sequence ID" value="CAL1130169.1"/>
    <property type="molecule type" value="Genomic_DNA"/>
</dbReference>
<proteinExistence type="inferred from homology"/>
<keyword evidence="7" id="KW-0479">Metal-binding</keyword>
<name>A0A9P1BNX2_9DINO</name>
<dbReference type="PANTHER" id="PTHR12241:SF147">
    <property type="entry name" value="TUBULIN POLYGLUTAMYLASE TTLL7"/>
    <property type="match status" value="1"/>
</dbReference>
<evidence type="ECO:0000256" key="9">
    <source>
        <dbReference type="ARBA" id="ARBA00022741"/>
    </source>
</evidence>
<comment type="caution">
    <text evidence="19">The sequence shown here is derived from an EMBL/GenBank/DDBJ whole genome shotgun (WGS) entry which is preliminary data.</text>
</comment>
<comment type="catalytic activity">
    <reaction evidence="15">
        <text>L-seryl-[protein] + ATP = O-phospho-L-seryl-[protein] + ADP + H(+)</text>
        <dbReference type="Rhea" id="RHEA:17989"/>
        <dbReference type="Rhea" id="RHEA-COMP:9863"/>
        <dbReference type="Rhea" id="RHEA-COMP:11604"/>
        <dbReference type="ChEBI" id="CHEBI:15378"/>
        <dbReference type="ChEBI" id="CHEBI:29999"/>
        <dbReference type="ChEBI" id="CHEBI:30616"/>
        <dbReference type="ChEBI" id="CHEBI:83421"/>
        <dbReference type="ChEBI" id="CHEBI:456216"/>
        <dbReference type="EC" id="2.7.11.1"/>
    </reaction>
</comment>
<reference evidence="19" key="1">
    <citation type="submission" date="2022-10" db="EMBL/GenBank/DDBJ databases">
        <authorList>
            <person name="Chen Y."/>
            <person name="Dougan E. K."/>
            <person name="Chan C."/>
            <person name="Rhodes N."/>
            <person name="Thang M."/>
        </authorList>
    </citation>
    <scope>NUCLEOTIDE SEQUENCE</scope>
</reference>
<dbReference type="Gene3D" id="3.90.180.10">
    <property type="entry name" value="Medium-chain alcohol dehydrogenases, catalytic domain"/>
    <property type="match status" value="1"/>
</dbReference>
<keyword evidence="11" id="KW-0106">Calcium</keyword>
<evidence type="ECO:0000256" key="8">
    <source>
        <dbReference type="ARBA" id="ARBA00022737"/>
    </source>
</evidence>
<evidence type="ECO:0000256" key="15">
    <source>
        <dbReference type="ARBA" id="ARBA00048679"/>
    </source>
</evidence>
<dbReference type="PANTHER" id="PTHR12241">
    <property type="entry name" value="TUBULIN POLYGLUTAMYLASE"/>
    <property type="match status" value="1"/>
</dbReference>
<dbReference type="InterPro" id="IPR000719">
    <property type="entry name" value="Prot_kinase_dom"/>
</dbReference>
<keyword evidence="9 16" id="KW-0547">Nucleotide-binding</keyword>
<feature type="compositionally biased region" description="Polar residues" evidence="17">
    <location>
        <begin position="122"/>
        <end position="155"/>
    </location>
</feature>
<evidence type="ECO:0000259" key="18">
    <source>
        <dbReference type="PROSITE" id="PS50011"/>
    </source>
</evidence>
<keyword evidence="22" id="KW-1185">Reference proteome</keyword>
<dbReference type="Gene3D" id="1.10.510.10">
    <property type="entry name" value="Transferase(Phosphotransferase) domain 1"/>
    <property type="match status" value="1"/>
</dbReference>
<dbReference type="PROSITE" id="PS51221">
    <property type="entry name" value="TTL"/>
    <property type="match status" value="1"/>
</dbReference>
<dbReference type="SUPFAM" id="SSF56112">
    <property type="entry name" value="Protein kinase-like (PK-like)"/>
    <property type="match status" value="1"/>
</dbReference>
<evidence type="ECO:0000256" key="17">
    <source>
        <dbReference type="SAM" id="MobiDB-lite"/>
    </source>
</evidence>
<evidence type="ECO:0000256" key="4">
    <source>
        <dbReference type="ARBA" id="ARBA00022527"/>
    </source>
</evidence>
<dbReference type="SUPFAM" id="SSF56059">
    <property type="entry name" value="Glutathione synthetase ATP-binding domain-like"/>
    <property type="match status" value="1"/>
</dbReference>
<feature type="region of interest" description="Disordered" evidence="17">
    <location>
        <begin position="481"/>
        <end position="538"/>
    </location>
</feature>
<feature type="compositionally biased region" description="Polar residues" evidence="17">
    <location>
        <begin position="509"/>
        <end position="523"/>
    </location>
</feature>
<evidence type="ECO:0000256" key="10">
    <source>
        <dbReference type="ARBA" id="ARBA00022777"/>
    </source>
</evidence>
<evidence type="ECO:0000256" key="1">
    <source>
        <dbReference type="ARBA" id="ARBA00001946"/>
    </source>
</evidence>
<dbReference type="FunFam" id="1.10.510.10:FF:000571">
    <property type="entry name" value="Maternal embryonic leucine zipper kinase"/>
    <property type="match status" value="1"/>
</dbReference>
<keyword evidence="8" id="KW-0677">Repeat</keyword>
<dbReference type="InterPro" id="IPR008271">
    <property type="entry name" value="Ser/Thr_kinase_AS"/>
</dbReference>
<evidence type="ECO:0000313" key="20">
    <source>
        <dbReference type="EMBL" id="CAL1130169.1"/>
    </source>
</evidence>
<evidence type="ECO:0000256" key="13">
    <source>
        <dbReference type="ARBA" id="ARBA00024334"/>
    </source>
</evidence>
<feature type="region of interest" description="Disordered" evidence="17">
    <location>
        <begin position="105"/>
        <end position="162"/>
    </location>
</feature>
<comment type="similarity">
    <text evidence="13">Belongs to the protein kinase superfamily. Ser/Thr protein kinase family. CDPK subfamily.</text>
</comment>
<accession>A0A9P1BNX2</accession>
<dbReference type="SMART" id="SM00220">
    <property type="entry name" value="S_TKc"/>
    <property type="match status" value="1"/>
</dbReference>
<dbReference type="Proteomes" id="UP001152797">
    <property type="component" value="Unassembled WGS sequence"/>
</dbReference>
<dbReference type="GO" id="GO:0005524">
    <property type="term" value="F:ATP binding"/>
    <property type="evidence" value="ECO:0007669"/>
    <property type="project" value="UniProtKB-UniRule"/>
</dbReference>
<feature type="domain" description="Protein kinase" evidence="18">
    <location>
        <begin position="549"/>
        <end position="820"/>
    </location>
</feature>
<comment type="cofactor">
    <cofactor evidence="1">
        <name>Mg(2+)</name>
        <dbReference type="ChEBI" id="CHEBI:18420"/>
    </cofactor>
</comment>
<dbReference type="EMBL" id="CAMXCT010000297">
    <property type="protein sequence ID" value="CAI3976794.1"/>
    <property type="molecule type" value="Genomic_DNA"/>
</dbReference>
<dbReference type="Gene3D" id="3.30.470.20">
    <property type="entry name" value="ATP-grasp fold, B domain"/>
    <property type="match status" value="1"/>
</dbReference>
<reference evidence="20" key="2">
    <citation type="submission" date="2024-04" db="EMBL/GenBank/DDBJ databases">
        <authorList>
            <person name="Chen Y."/>
            <person name="Shah S."/>
            <person name="Dougan E. K."/>
            <person name="Thang M."/>
            <person name="Chan C."/>
        </authorList>
    </citation>
    <scope>NUCLEOTIDE SEQUENCE [LARGE SCALE GENOMIC DNA]</scope>
</reference>
<evidence type="ECO:0000313" key="22">
    <source>
        <dbReference type="Proteomes" id="UP001152797"/>
    </source>
</evidence>
<dbReference type="InterPro" id="IPR017441">
    <property type="entry name" value="Protein_kinase_ATP_BS"/>
</dbReference>
<protein>
    <recommendedName>
        <fullName evidence="3">non-specific serine/threonine protein kinase</fullName>
        <ecNumber evidence="3">2.7.11.1</ecNumber>
    </recommendedName>
</protein>
<dbReference type="GO" id="GO:0000226">
    <property type="term" value="P:microtubule cytoskeleton organization"/>
    <property type="evidence" value="ECO:0007669"/>
    <property type="project" value="TreeGrafter"/>
</dbReference>
<evidence type="ECO:0000256" key="16">
    <source>
        <dbReference type="PROSITE-ProRule" id="PRU10141"/>
    </source>
</evidence>
<dbReference type="OrthoDB" id="433350at2759"/>
<dbReference type="GO" id="GO:0015631">
    <property type="term" value="F:tubulin binding"/>
    <property type="evidence" value="ECO:0007669"/>
    <property type="project" value="TreeGrafter"/>
</dbReference>
<evidence type="ECO:0000256" key="14">
    <source>
        <dbReference type="ARBA" id="ARBA00047899"/>
    </source>
</evidence>
<evidence type="ECO:0000313" key="19">
    <source>
        <dbReference type="EMBL" id="CAI3976794.1"/>
    </source>
</evidence>
<dbReference type="Gene3D" id="3.40.50.720">
    <property type="entry name" value="NAD(P)-binding Rossmann-like Domain"/>
    <property type="match status" value="1"/>
</dbReference>
<evidence type="ECO:0000256" key="5">
    <source>
        <dbReference type="ARBA" id="ARBA00022598"/>
    </source>
</evidence>
<feature type="compositionally biased region" description="Basic and acidic residues" evidence="17">
    <location>
        <begin position="483"/>
        <end position="496"/>
    </location>
</feature>
<keyword evidence="5" id="KW-0436">Ligase</keyword>
<dbReference type="AlphaFoldDB" id="A0A9P1BNX2"/>
<evidence type="ECO:0000256" key="3">
    <source>
        <dbReference type="ARBA" id="ARBA00012513"/>
    </source>
</evidence>
<evidence type="ECO:0000256" key="2">
    <source>
        <dbReference type="ARBA" id="ARBA00011245"/>
    </source>
</evidence>
<dbReference type="PROSITE" id="PS00107">
    <property type="entry name" value="PROTEIN_KINASE_ATP"/>
    <property type="match status" value="1"/>
</dbReference>
<dbReference type="PROSITE" id="PS00108">
    <property type="entry name" value="PROTEIN_KINASE_ST"/>
    <property type="match status" value="1"/>
</dbReference>
<dbReference type="Pfam" id="PF13602">
    <property type="entry name" value="ADH_zinc_N_2"/>
    <property type="match status" value="1"/>
</dbReference>
<dbReference type="FunFam" id="3.30.200.20:FF:000315">
    <property type="entry name" value="Calcium-dependent protein kinase 3"/>
    <property type="match status" value="1"/>
</dbReference>
<evidence type="ECO:0000256" key="11">
    <source>
        <dbReference type="ARBA" id="ARBA00022837"/>
    </source>
</evidence>
<keyword evidence="6" id="KW-0808">Transferase</keyword>
<keyword evidence="10 21" id="KW-0418">Kinase</keyword>
<dbReference type="InterPro" id="IPR004344">
    <property type="entry name" value="TTL/TTLL_fam"/>
</dbReference>
<dbReference type="EMBL" id="CAMXCT030000297">
    <property type="protein sequence ID" value="CAL4764106.1"/>
    <property type="molecule type" value="Genomic_DNA"/>
</dbReference>
<dbReference type="GO" id="GO:0070740">
    <property type="term" value="F:tubulin-glutamic acid ligase activity"/>
    <property type="evidence" value="ECO:0007669"/>
    <property type="project" value="TreeGrafter"/>
</dbReference>
<keyword evidence="4" id="KW-0723">Serine/threonine-protein kinase</keyword>
<evidence type="ECO:0000313" key="21">
    <source>
        <dbReference type="EMBL" id="CAL4764106.1"/>
    </source>
</evidence>
<dbReference type="Gene3D" id="3.30.200.20">
    <property type="entry name" value="Phosphorylase Kinase, domain 1"/>
    <property type="match status" value="1"/>
</dbReference>
<evidence type="ECO:0000256" key="12">
    <source>
        <dbReference type="ARBA" id="ARBA00022840"/>
    </source>
</evidence>
<evidence type="ECO:0000256" key="7">
    <source>
        <dbReference type="ARBA" id="ARBA00022723"/>
    </source>
</evidence>